<organism evidence="1">
    <name type="scientific">uncultured Sphingobacteriia bacterium</name>
    <dbReference type="NCBI Taxonomy" id="246143"/>
    <lineage>
        <taxon>Bacteria</taxon>
        <taxon>Pseudomonadati</taxon>
        <taxon>Bacteroidota</taxon>
        <taxon>Sphingobacteriia</taxon>
        <taxon>environmental samples</taxon>
    </lineage>
</organism>
<protein>
    <submittedName>
        <fullName evidence="1">Uncharacterized protein</fullName>
    </submittedName>
</protein>
<accession>F4MM67</accession>
<proteinExistence type="predicted"/>
<dbReference type="EMBL" id="FQ032813">
    <property type="protein sequence ID" value="CBL87230.1"/>
    <property type="molecule type" value="Genomic_DNA"/>
</dbReference>
<dbReference type="AlphaFoldDB" id="F4MM67"/>
<reference evidence="1" key="1">
    <citation type="submission" date="2010-05" db="EMBL/GenBank/DDBJ databases">
        <authorList>
            <person name="Genoscope - CEA"/>
        </authorList>
    </citation>
    <scope>NUCLEOTIDE SEQUENCE</scope>
</reference>
<sequence length="36" mass="3919">MYLESNSLTGDLPSAAADLTLINIYWVKTMTAPAVF</sequence>
<gene>
    <name evidence="1" type="ORF">S3_892_0022</name>
</gene>
<reference evidence="1" key="2">
    <citation type="journal article" date="2012" name="Environ. Microbiol.">
        <title>Genomic content of uncultured Bacteroidetes from contrasting oceanic provinces in the North Atlantic Ocean.</title>
        <authorList>
            <person name="Gomez-Pereira P.R."/>
            <person name="Schuler M."/>
            <person name="Fuchs B.M."/>
            <person name="Bennke C."/>
            <person name="Teeling H."/>
            <person name="Waldmann J."/>
            <person name="Richter M."/>
            <person name="Barbe V."/>
            <person name="Bataille E."/>
            <person name="Glockner F.O."/>
            <person name="Amann R."/>
        </authorList>
    </citation>
    <scope>NUCLEOTIDE SEQUENCE</scope>
</reference>
<evidence type="ECO:0000313" key="1">
    <source>
        <dbReference type="EMBL" id="CBL87230.1"/>
    </source>
</evidence>
<name>F4MM67_9BACT</name>